<dbReference type="GO" id="GO:0008270">
    <property type="term" value="F:zinc ion binding"/>
    <property type="evidence" value="ECO:0007669"/>
    <property type="project" value="UniProtKB-KW"/>
</dbReference>
<dbReference type="GO" id="GO:0043565">
    <property type="term" value="F:sequence-specific DNA binding"/>
    <property type="evidence" value="ECO:0007669"/>
    <property type="project" value="InterPro"/>
</dbReference>
<keyword evidence="1" id="KW-0479">Metal-binding</keyword>
<keyword evidence="5" id="KW-1185">Reference proteome</keyword>
<dbReference type="GO" id="GO:0006355">
    <property type="term" value="P:regulation of DNA-templated transcription"/>
    <property type="evidence" value="ECO:0007669"/>
    <property type="project" value="InterPro"/>
</dbReference>
<keyword evidence="1" id="KW-0862">Zinc</keyword>
<evidence type="ECO:0000256" key="1">
    <source>
        <dbReference type="PROSITE-ProRule" id="PRU00094"/>
    </source>
</evidence>
<dbReference type="PROSITE" id="PS50114">
    <property type="entry name" value="GATA_ZN_FINGER_2"/>
    <property type="match status" value="1"/>
</dbReference>
<evidence type="ECO:0000313" key="4">
    <source>
        <dbReference type="EMBL" id="KAE9390446.1"/>
    </source>
</evidence>
<evidence type="ECO:0000259" key="3">
    <source>
        <dbReference type="PROSITE" id="PS50114"/>
    </source>
</evidence>
<gene>
    <name evidence="4" type="ORF">BT96DRAFT_344030</name>
</gene>
<feature type="compositionally biased region" description="Low complexity" evidence="2">
    <location>
        <begin position="12"/>
        <end position="25"/>
    </location>
</feature>
<dbReference type="Proteomes" id="UP000799118">
    <property type="component" value="Unassembled WGS sequence"/>
</dbReference>
<dbReference type="Gene3D" id="3.30.50.10">
    <property type="entry name" value="Erythroid Transcription Factor GATA-1, subunit A"/>
    <property type="match status" value="1"/>
</dbReference>
<dbReference type="OrthoDB" id="2162994at2759"/>
<keyword evidence="1" id="KW-0863">Zinc-finger</keyword>
<evidence type="ECO:0000256" key="2">
    <source>
        <dbReference type="SAM" id="MobiDB-lite"/>
    </source>
</evidence>
<protein>
    <recommendedName>
        <fullName evidence="3">GATA-type domain-containing protein</fullName>
    </recommendedName>
</protein>
<feature type="region of interest" description="Disordered" evidence="2">
    <location>
        <begin position="1"/>
        <end position="83"/>
    </location>
</feature>
<proteinExistence type="predicted"/>
<accession>A0A6A4GYA7</accession>
<feature type="domain" description="GATA-type" evidence="3">
    <location>
        <begin position="53"/>
        <end position="77"/>
    </location>
</feature>
<dbReference type="SUPFAM" id="SSF57716">
    <property type="entry name" value="Glucocorticoid receptor-like (DNA-binding domain)"/>
    <property type="match status" value="1"/>
</dbReference>
<organism evidence="4 5">
    <name type="scientific">Gymnopus androsaceus JB14</name>
    <dbReference type="NCBI Taxonomy" id="1447944"/>
    <lineage>
        <taxon>Eukaryota</taxon>
        <taxon>Fungi</taxon>
        <taxon>Dikarya</taxon>
        <taxon>Basidiomycota</taxon>
        <taxon>Agaricomycotina</taxon>
        <taxon>Agaricomycetes</taxon>
        <taxon>Agaricomycetidae</taxon>
        <taxon>Agaricales</taxon>
        <taxon>Marasmiineae</taxon>
        <taxon>Omphalotaceae</taxon>
        <taxon>Gymnopus</taxon>
    </lineage>
</organism>
<dbReference type="InterPro" id="IPR013088">
    <property type="entry name" value="Znf_NHR/GATA"/>
</dbReference>
<evidence type="ECO:0000313" key="5">
    <source>
        <dbReference type="Proteomes" id="UP000799118"/>
    </source>
</evidence>
<dbReference type="InterPro" id="IPR000679">
    <property type="entry name" value="Znf_GATA"/>
</dbReference>
<name>A0A6A4GYA7_9AGAR</name>
<dbReference type="EMBL" id="ML769657">
    <property type="protein sequence ID" value="KAE9390446.1"/>
    <property type="molecule type" value="Genomic_DNA"/>
</dbReference>
<sequence length="83" mass="8394">MDGSQSTHPHAASGSVTTSGSQSQSQPPPPALSQISHSPSSSSLTGTIPPPSQEGGQTCLGCGATSTPEWRRGPMGELFPYLS</sequence>
<feature type="compositionally biased region" description="Low complexity" evidence="2">
    <location>
        <begin position="32"/>
        <end position="47"/>
    </location>
</feature>
<dbReference type="AlphaFoldDB" id="A0A6A4GYA7"/>
<reference evidence="4" key="1">
    <citation type="journal article" date="2019" name="Environ. Microbiol.">
        <title>Fungal ecological strategies reflected in gene transcription - a case study of two litter decomposers.</title>
        <authorList>
            <person name="Barbi F."/>
            <person name="Kohler A."/>
            <person name="Barry K."/>
            <person name="Baskaran P."/>
            <person name="Daum C."/>
            <person name="Fauchery L."/>
            <person name="Ihrmark K."/>
            <person name="Kuo A."/>
            <person name="LaButti K."/>
            <person name="Lipzen A."/>
            <person name="Morin E."/>
            <person name="Grigoriev I.V."/>
            <person name="Henrissat B."/>
            <person name="Lindahl B."/>
            <person name="Martin F."/>
        </authorList>
    </citation>
    <scope>NUCLEOTIDE SEQUENCE</scope>
    <source>
        <strain evidence="4">JB14</strain>
    </source>
</reference>